<dbReference type="SUPFAM" id="SSF56112">
    <property type="entry name" value="Protein kinase-like (PK-like)"/>
    <property type="match status" value="1"/>
</dbReference>
<organism evidence="7 8">
    <name type="scientific">Rhizoclosmatium globosum</name>
    <dbReference type="NCBI Taxonomy" id="329046"/>
    <lineage>
        <taxon>Eukaryota</taxon>
        <taxon>Fungi</taxon>
        <taxon>Fungi incertae sedis</taxon>
        <taxon>Chytridiomycota</taxon>
        <taxon>Chytridiomycota incertae sedis</taxon>
        <taxon>Chytridiomycetes</taxon>
        <taxon>Chytridiales</taxon>
        <taxon>Chytriomycetaceae</taxon>
        <taxon>Rhizoclosmatium</taxon>
    </lineage>
</organism>
<dbReference type="EMBL" id="MCGO01000049">
    <property type="protein sequence ID" value="ORY37590.1"/>
    <property type="molecule type" value="Genomic_DNA"/>
</dbReference>
<dbReference type="OrthoDB" id="68483at2759"/>
<gene>
    <name evidence="7" type="ORF">BCR33DRAFT_663395</name>
</gene>
<protein>
    <submittedName>
        <fullName evidence="7">Kinase-like protein</fullName>
    </submittedName>
</protein>
<name>A0A1Y2BS74_9FUNG</name>
<evidence type="ECO:0000256" key="1">
    <source>
        <dbReference type="ARBA" id="ARBA00022741"/>
    </source>
</evidence>
<keyword evidence="1 3" id="KW-0547">Nucleotide-binding</keyword>
<dbReference type="STRING" id="329046.A0A1Y2BS74"/>
<feature type="compositionally biased region" description="Polar residues" evidence="5">
    <location>
        <begin position="11"/>
        <end position="34"/>
    </location>
</feature>
<dbReference type="GO" id="GO:0005524">
    <property type="term" value="F:ATP binding"/>
    <property type="evidence" value="ECO:0007669"/>
    <property type="project" value="UniProtKB-UniRule"/>
</dbReference>
<evidence type="ECO:0000256" key="3">
    <source>
        <dbReference type="PROSITE-ProRule" id="PRU10141"/>
    </source>
</evidence>
<dbReference type="InterPro" id="IPR008271">
    <property type="entry name" value="Ser/Thr_kinase_AS"/>
</dbReference>
<evidence type="ECO:0000313" key="8">
    <source>
        <dbReference type="Proteomes" id="UP000193642"/>
    </source>
</evidence>
<reference evidence="7 8" key="1">
    <citation type="submission" date="2016-07" db="EMBL/GenBank/DDBJ databases">
        <title>Pervasive Adenine N6-methylation of Active Genes in Fungi.</title>
        <authorList>
            <consortium name="DOE Joint Genome Institute"/>
            <person name="Mondo S.J."/>
            <person name="Dannebaum R.O."/>
            <person name="Kuo R.C."/>
            <person name="Labutti K."/>
            <person name="Haridas S."/>
            <person name="Kuo A."/>
            <person name="Salamov A."/>
            <person name="Ahrendt S.R."/>
            <person name="Lipzen A."/>
            <person name="Sullivan W."/>
            <person name="Andreopoulos W.B."/>
            <person name="Clum A."/>
            <person name="Lindquist E."/>
            <person name="Daum C."/>
            <person name="Ramamoorthy G.K."/>
            <person name="Gryganskyi A."/>
            <person name="Culley D."/>
            <person name="Magnuson J.K."/>
            <person name="James T.Y."/>
            <person name="O'Malley M.A."/>
            <person name="Stajich J.E."/>
            <person name="Spatafora J.W."/>
            <person name="Visel A."/>
            <person name="Grigoriev I.V."/>
        </authorList>
    </citation>
    <scope>NUCLEOTIDE SEQUENCE [LARGE SCALE GENOMIC DNA]</scope>
    <source>
        <strain evidence="7 8">JEL800</strain>
    </source>
</reference>
<dbReference type="GO" id="GO:0004674">
    <property type="term" value="F:protein serine/threonine kinase activity"/>
    <property type="evidence" value="ECO:0007669"/>
    <property type="project" value="UniProtKB-KW"/>
</dbReference>
<keyword evidence="2 3" id="KW-0067">ATP-binding</keyword>
<evidence type="ECO:0000256" key="4">
    <source>
        <dbReference type="RuleBase" id="RU000304"/>
    </source>
</evidence>
<dbReference type="CDD" id="cd14008">
    <property type="entry name" value="STKc_LKB1_CaMKK"/>
    <property type="match status" value="1"/>
</dbReference>
<dbReference type="InterPro" id="IPR011009">
    <property type="entry name" value="Kinase-like_dom_sf"/>
</dbReference>
<feature type="compositionally biased region" description="Basic and acidic residues" evidence="5">
    <location>
        <begin position="1"/>
        <end position="10"/>
    </location>
</feature>
<keyword evidence="4" id="KW-0723">Serine/threonine-protein kinase</keyword>
<dbReference type="PROSITE" id="PS00107">
    <property type="entry name" value="PROTEIN_KINASE_ATP"/>
    <property type="match status" value="1"/>
</dbReference>
<dbReference type="GO" id="GO:0005737">
    <property type="term" value="C:cytoplasm"/>
    <property type="evidence" value="ECO:0007669"/>
    <property type="project" value="TreeGrafter"/>
</dbReference>
<dbReference type="FunFam" id="1.10.510.10:FF:000571">
    <property type="entry name" value="Maternal embryonic leucine zipper kinase"/>
    <property type="match status" value="1"/>
</dbReference>
<dbReference type="AlphaFoldDB" id="A0A1Y2BS74"/>
<dbReference type="PROSITE" id="PS50011">
    <property type="entry name" value="PROTEIN_KINASE_DOM"/>
    <property type="match status" value="1"/>
</dbReference>
<feature type="binding site" evidence="3">
    <location>
        <position position="106"/>
    </location>
    <ligand>
        <name>ATP</name>
        <dbReference type="ChEBI" id="CHEBI:30616"/>
    </ligand>
</feature>
<dbReference type="PANTHER" id="PTHR24346:SF77">
    <property type="entry name" value="SERINE THREONINE PROTEIN KINASE"/>
    <property type="match status" value="1"/>
</dbReference>
<keyword evidence="7" id="KW-0808">Transferase</keyword>
<sequence>MPRSKSRDSNHFSIKSASRQDSQHRQTLSRSTSARTRKERHEVIESSFVYEKHDQYSLSPLLKQNEDDNLEGKINQYLILREIGSGAYGKVNLCKSENDRRYYACKVVSKSKLKKKFRWNCTPMLGPRSMVTEKEVDPIQNIRREVAILKKLSKHPNINALVEVLDDENDDNLYMFFELCEYGPVMVIKIHERPRPFSESLARVYFRDVLLGIEYLHKNRIIHRDIKPENLLLTLEQTIQIADFGISHMFNEGEDDRIVDKNTSPLFCPPEACQSNGSSTIIKGFPFDVWSMGVTLFCFVHGYCPFEDECIPDLYSKICQDEPRLSRDLSPELTALLSDMLNKDPEQRATLKQIRDHSWVTDNGTEPLISEEENCILEVSVTDEDIENAVSPGRKLINQVYTYYTKNILKIILYER</sequence>
<dbReference type="SMART" id="SM00220">
    <property type="entry name" value="S_TKc"/>
    <property type="match status" value="1"/>
</dbReference>
<comment type="caution">
    <text evidence="7">The sequence shown here is derived from an EMBL/GenBank/DDBJ whole genome shotgun (WGS) entry which is preliminary data.</text>
</comment>
<dbReference type="InterPro" id="IPR017441">
    <property type="entry name" value="Protein_kinase_ATP_BS"/>
</dbReference>
<keyword evidence="7" id="KW-0418">Kinase</keyword>
<comment type="similarity">
    <text evidence="4">Belongs to the protein kinase superfamily.</text>
</comment>
<evidence type="ECO:0000259" key="6">
    <source>
        <dbReference type="PROSITE" id="PS50011"/>
    </source>
</evidence>
<evidence type="ECO:0000313" key="7">
    <source>
        <dbReference type="EMBL" id="ORY37590.1"/>
    </source>
</evidence>
<keyword evidence="8" id="KW-1185">Reference proteome</keyword>
<dbReference type="PANTHER" id="PTHR24346">
    <property type="entry name" value="MAP/MICROTUBULE AFFINITY-REGULATING KINASE"/>
    <property type="match status" value="1"/>
</dbReference>
<dbReference type="Gene3D" id="1.10.510.10">
    <property type="entry name" value="Transferase(Phosphotransferase) domain 1"/>
    <property type="match status" value="1"/>
</dbReference>
<feature type="region of interest" description="Disordered" evidence="5">
    <location>
        <begin position="1"/>
        <end position="39"/>
    </location>
</feature>
<feature type="domain" description="Protein kinase" evidence="6">
    <location>
        <begin position="77"/>
        <end position="360"/>
    </location>
</feature>
<dbReference type="PROSITE" id="PS00108">
    <property type="entry name" value="PROTEIN_KINASE_ST"/>
    <property type="match status" value="1"/>
</dbReference>
<evidence type="ECO:0000256" key="5">
    <source>
        <dbReference type="SAM" id="MobiDB-lite"/>
    </source>
</evidence>
<dbReference type="Pfam" id="PF00069">
    <property type="entry name" value="Pkinase"/>
    <property type="match status" value="1"/>
</dbReference>
<dbReference type="InterPro" id="IPR000719">
    <property type="entry name" value="Prot_kinase_dom"/>
</dbReference>
<dbReference type="Proteomes" id="UP000193642">
    <property type="component" value="Unassembled WGS sequence"/>
</dbReference>
<proteinExistence type="inferred from homology"/>
<evidence type="ECO:0000256" key="2">
    <source>
        <dbReference type="ARBA" id="ARBA00022840"/>
    </source>
</evidence>
<accession>A0A1Y2BS74</accession>
<dbReference type="GO" id="GO:0035556">
    <property type="term" value="P:intracellular signal transduction"/>
    <property type="evidence" value="ECO:0007669"/>
    <property type="project" value="TreeGrafter"/>
</dbReference>